<reference evidence="8 9" key="1">
    <citation type="journal article" date="2012" name="Proc. Natl. Acad. Sci. U.S.A.">
        <title>Genome and physiology of a model Epsilonproteobacterium responsible for sulfide detoxification in marine oxygen depletion zones.</title>
        <authorList>
            <person name="Grote J."/>
            <person name="Schott T."/>
            <person name="Bruckner C.G."/>
            <person name="Glockner F.O."/>
            <person name="Jost G."/>
            <person name="Teeling H."/>
            <person name="Labrenz M."/>
            <person name="Jurgens K."/>
        </authorList>
    </citation>
    <scope>NUCLEOTIDE SEQUENCE [LARGE SCALE GENOMIC DNA]</scope>
    <source>
        <strain evidence="8 9">GD1</strain>
    </source>
</reference>
<feature type="transmembrane region" description="Helical" evidence="6">
    <location>
        <begin position="200"/>
        <end position="219"/>
    </location>
</feature>
<feature type="transmembrane region" description="Helical" evidence="6">
    <location>
        <begin position="169"/>
        <end position="188"/>
    </location>
</feature>
<comment type="caution">
    <text evidence="8">The sequence shown here is derived from an EMBL/GenBank/DDBJ whole genome shotgun (WGS) entry which is preliminary data.</text>
</comment>
<feature type="transmembrane region" description="Helical" evidence="6">
    <location>
        <begin position="231"/>
        <end position="250"/>
    </location>
</feature>
<dbReference type="SUPFAM" id="SSF103481">
    <property type="entry name" value="Multidrug resistance efflux transporter EmrE"/>
    <property type="match status" value="1"/>
</dbReference>
<dbReference type="InterPro" id="IPR000620">
    <property type="entry name" value="EamA_dom"/>
</dbReference>
<dbReference type="eggNOG" id="COG0697">
    <property type="taxonomic scope" value="Bacteria"/>
</dbReference>
<gene>
    <name evidence="8" type="ORF">SMGD1_2761</name>
</gene>
<dbReference type="PANTHER" id="PTHR32322:SF18">
    <property type="entry name" value="S-ADENOSYLMETHIONINE_S-ADENOSYLHOMOCYSTEINE TRANSPORTER"/>
    <property type="match status" value="1"/>
</dbReference>
<feature type="transmembrane region" description="Helical" evidence="6">
    <location>
        <begin position="141"/>
        <end position="157"/>
    </location>
</feature>
<keyword evidence="9" id="KW-1185">Reference proteome</keyword>
<dbReference type="InterPro" id="IPR037185">
    <property type="entry name" value="EmrE-like"/>
</dbReference>
<proteinExistence type="predicted"/>
<name>H1FTH4_SULGG</name>
<keyword evidence="4 6" id="KW-1133">Transmembrane helix</keyword>
<evidence type="ECO:0000256" key="3">
    <source>
        <dbReference type="ARBA" id="ARBA00022692"/>
    </source>
</evidence>
<dbReference type="EMBL" id="AFRZ01000001">
    <property type="protein sequence ID" value="EHP31283.1"/>
    <property type="molecule type" value="Genomic_DNA"/>
</dbReference>
<dbReference type="PANTHER" id="PTHR32322">
    <property type="entry name" value="INNER MEMBRANE TRANSPORTER"/>
    <property type="match status" value="1"/>
</dbReference>
<evidence type="ECO:0000256" key="5">
    <source>
        <dbReference type="ARBA" id="ARBA00023136"/>
    </source>
</evidence>
<dbReference type="Pfam" id="PF00892">
    <property type="entry name" value="EamA"/>
    <property type="match status" value="1"/>
</dbReference>
<evidence type="ECO:0000256" key="4">
    <source>
        <dbReference type="ARBA" id="ARBA00022989"/>
    </source>
</evidence>
<feature type="transmembrane region" description="Helical" evidence="6">
    <location>
        <begin position="111"/>
        <end position="129"/>
    </location>
</feature>
<evidence type="ECO:0000313" key="9">
    <source>
        <dbReference type="Proteomes" id="UP000006431"/>
    </source>
</evidence>
<protein>
    <submittedName>
        <fullName evidence="8">Membrane protein containing DUF6</fullName>
    </submittedName>
</protein>
<feature type="transmembrane region" description="Helical" evidence="6">
    <location>
        <begin position="12"/>
        <end position="41"/>
    </location>
</feature>
<evidence type="ECO:0000256" key="1">
    <source>
        <dbReference type="ARBA" id="ARBA00004651"/>
    </source>
</evidence>
<sequence>MIGLSILESWFPILSIVAISYIGALHTYAFSLFVSLFFFILIMLKKNLFQELKNREAYKDLLLTSFWITTLFALVFIGMQFTTAGNMSVIIFTQLFFSYIYFNVFGKDKMYFIHSAGAFIMGVGAIITLTPDDFTLNKGDFIILIGAAIAPIANLYSKRARIFCSSETILGFRTIIALPFITLLAWIVEPEITLDGAQKALPYFLLIGLLVFGISKILWMEALHRTSITKISAMTAIVPPMTLFFAYIYLDEIPEIRQMLGIIPILIGGYLLTKPIKTNEISS</sequence>
<feature type="domain" description="EamA" evidence="7">
    <location>
        <begin position="138"/>
        <end position="272"/>
    </location>
</feature>
<dbReference type="PATRIC" id="fig|929558.5.peg.2751"/>
<dbReference type="Proteomes" id="UP000006431">
    <property type="component" value="Unassembled WGS sequence"/>
</dbReference>
<evidence type="ECO:0000256" key="6">
    <source>
        <dbReference type="SAM" id="Phobius"/>
    </source>
</evidence>
<dbReference type="HOGENOM" id="CLU_983277_0_0_7"/>
<evidence type="ECO:0000256" key="2">
    <source>
        <dbReference type="ARBA" id="ARBA00022475"/>
    </source>
</evidence>
<evidence type="ECO:0000313" key="8">
    <source>
        <dbReference type="EMBL" id="EHP31283.1"/>
    </source>
</evidence>
<keyword evidence="5 6" id="KW-0472">Membrane</keyword>
<keyword evidence="2" id="KW-1003">Cell membrane</keyword>
<accession>H1FTH4</accession>
<dbReference type="InterPro" id="IPR050638">
    <property type="entry name" value="AA-Vitamin_Transporters"/>
</dbReference>
<feature type="transmembrane region" description="Helical" evidence="6">
    <location>
        <begin position="256"/>
        <end position="273"/>
    </location>
</feature>
<keyword evidence="3 6" id="KW-0812">Transmembrane</keyword>
<feature type="transmembrane region" description="Helical" evidence="6">
    <location>
        <begin position="61"/>
        <end position="81"/>
    </location>
</feature>
<evidence type="ECO:0000259" key="7">
    <source>
        <dbReference type="Pfam" id="PF00892"/>
    </source>
</evidence>
<comment type="subcellular location">
    <subcellularLocation>
        <location evidence="1">Cell membrane</location>
        <topology evidence="1">Multi-pass membrane protein</topology>
    </subcellularLocation>
</comment>
<organism evidence="8 9">
    <name type="scientific">Sulfurimonas gotlandica (strain DSM 19862 / JCM 16533 / GD1)</name>
    <dbReference type="NCBI Taxonomy" id="929558"/>
    <lineage>
        <taxon>Bacteria</taxon>
        <taxon>Pseudomonadati</taxon>
        <taxon>Campylobacterota</taxon>
        <taxon>Epsilonproteobacteria</taxon>
        <taxon>Campylobacterales</taxon>
        <taxon>Sulfurimonadaceae</taxon>
        <taxon>Sulfurimonas</taxon>
    </lineage>
</organism>
<dbReference type="AlphaFoldDB" id="H1FTH4"/>
<feature type="transmembrane region" description="Helical" evidence="6">
    <location>
        <begin position="87"/>
        <end position="104"/>
    </location>
</feature>
<dbReference type="STRING" id="929558.SMGD1_2761"/>
<dbReference type="GO" id="GO:0005886">
    <property type="term" value="C:plasma membrane"/>
    <property type="evidence" value="ECO:0007669"/>
    <property type="project" value="UniProtKB-SubCell"/>
</dbReference>